<dbReference type="Proteomes" id="UP000507245">
    <property type="component" value="Unassembled WGS sequence"/>
</dbReference>
<dbReference type="PANTHER" id="PTHR46890">
    <property type="entry name" value="NON-LTR RETROLELEMENT REVERSE TRANSCRIPTASE-LIKE PROTEIN-RELATED"/>
    <property type="match status" value="1"/>
</dbReference>
<protein>
    <recommendedName>
        <fullName evidence="1">Endonuclease/exonuclease/phosphatase domain-containing protein</fullName>
    </recommendedName>
</protein>
<evidence type="ECO:0000259" key="1">
    <source>
        <dbReference type="Pfam" id="PF03372"/>
    </source>
</evidence>
<keyword evidence="3" id="KW-1185">Reference proteome</keyword>
<reference evidence="3" key="1">
    <citation type="journal article" date="2020" name="Genome Biol.">
        <title>Gamete binning: chromosome-level and haplotype-resolved genome assembly enabled by high-throughput single-cell sequencing of gamete genomes.</title>
        <authorList>
            <person name="Campoy J.A."/>
            <person name="Sun H."/>
            <person name="Goel M."/>
            <person name="Jiao W.-B."/>
            <person name="Folz-Donahue K."/>
            <person name="Wang N."/>
            <person name="Rubio M."/>
            <person name="Liu C."/>
            <person name="Kukat C."/>
            <person name="Ruiz D."/>
            <person name="Huettel B."/>
            <person name="Schneeberger K."/>
        </authorList>
    </citation>
    <scope>NUCLEOTIDE SEQUENCE [LARGE SCALE GENOMIC DNA]</scope>
    <source>
        <strain evidence="3">cv. Rojo Pasion</strain>
    </source>
</reference>
<dbReference type="EMBL" id="CAEKKB010000007">
    <property type="protein sequence ID" value="CAB4318902.1"/>
    <property type="molecule type" value="Genomic_DNA"/>
</dbReference>
<name>A0A6J5Y2W9_PRUAR</name>
<dbReference type="AlphaFoldDB" id="A0A6J5Y2W9"/>
<dbReference type="GO" id="GO:0003824">
    <property type="term" value="F:catalytic activity"/>
    <property type="evidence" value="ECO:0007669"/>
    <property type="project" value="InterPro"/>
</dbReference>
<dbReference type="Gene3D" id="3.60.10.10">
    <property type="entry name" value="Endonuclease/exonuclease/phosphatase"/>
    <property type="match status" value="1"/>
</dbReference>
<evidence type="ECO:0000313" key="2">
    <source>
        <dbReference type="EMBL" id="CAB4318902.1"/>
    </source>
</evidence>
<organism evidence="2 3">
    <name type="scientific">Prunus armeniaca</name>
    <name type="common">Apricot</name>
    <name type="synonym">Armeniaca vulgaris</name>
    <dbReference type="NCBI Taxonomy" id="36596"/>
    <lineage>
        <taxon>Eukaryota</taxon>
        <taxon>Viridiplantae</taxon>
        <taxon>Streptophyta</taxon>
        <taxon>Embryophyta</taxon>
        <taxon>Tracheophyta</taxon>
        <taxon>Spermatophyta</taxon>
        <taxon>Magnoliopsida</taxon>
        <taxon>eudicotyledons</taxon>
        <taxon>Gunneridae</taxon>
        <taxon>Pentapetalae</taxon>
        <taxon>rosids</taxon>
        <taxon>fabids</taxon>
        <taxon>Rosales</taxon>
        <taxon>Rosaceae</taxon>
        <taxon>Amygdaloideae</taxon>
        <taxon>Amygdaleae</taxon>
        <taxon>Prunus</taxon>
    </lineage>
</organism>
<dbReference type="Pfam" id="PF03372">
    <property type="entry name" value="Exo_endo_phos"/>
    <property type="match status" value="1"/>
</dbReference>
<evidence type="ECO:0000313" key="3">
    <source>
        <dbReference type="Proteomes" id="UP000507245"/>
    </source>
</evidence>
<dbReference type="InterPro" id="IPR005135">
    <property type="entry name" value="Endo/exonuclease/phosphatase"/>
</dbReference>
<dbReference type="PANTHER" id="PTHR46890:SF48">
    <property type="entry name" value="RNA-DIRECTED DNA POLYMERASE"/>
    <property type="match status" value="1"/>
</dbReference>
<dbReference type="OrthoDB" id="1194645at2759"/>
<dbReference type="InterPro" id="IPR052343">
    <property type="entry name" value="Retrotransposon-Effector_Assoc"/>
</dbReference>
<proteinExistence type="predicted"/>
<feature type="domain" description="Endonuclease/exonuclease/phosphatase" evidence="1">
    <location>
        <begin position="2"/>
        <end position="191"/>
    </location>
</feature>
<dbReference type="SUPFAM" id="SSF56219">
    <property type="entry name" value="DNase I-like"/>
    <property type="match status" value="1"/>
</dbReference>
<sequence length="513" mass="59941">METKQNSHSIKNLRRQCGYHKGLTVDPIGRAGGLCIWWKSTVEIEFLDVTKNWIDAVVKVPSDSFYGRCTWVYGTPYNSEKVEFWKTLNAWGRKDHIPWMVMGDLNEISWQHEKEGGNGWNTSRRRFLIEFMNSCNLMDLGFKGQGFTWERLMGDNVILRERLDRALANPEWLEEWQGTCVTHCTKIGSDHCPILLDSNPACRSKGNIFRFEARWLHEEECGNIIKDCWSDGGYAKNDVKWTRNLQLCKTRLIRWNKVHFPNCKTRIRELTLELEQLQNENIQDVCVPQQRSIKIELDKLWNWEEQYWKQRSRISWLKSGDANSKFFHISTIQRRQRNRVVKIQNARGSGFKVDSTITTEMNATLLAPFTEEEIKLATHQLGADKAPGPDGFPGMFYKFFWNIVKPIVCGTTSDLQFGRCRLEALNKTFIALIPKVQVPVSTNQFRPIGLCNNSYKILAKVIANRLKSILPDIISENQNAFVPERQIQDNILMAHETFHYLKLRIQWVYMRRV</sequence>
<accession>A0A6J5Y2W9</accession>
<dbReference type="InterPro" id="IPR036691">
    <property type="entry name" value="Endo/exonu/phosph_ase_sf"/>
</dbReference>
<gene>
    <name evidence="2" type="ORF">ORAREDHAP_LOCUS46033</name>
</gene>